<reference evidence="11" key="1">
    <citation type="journal article" date="2019" name="Int. J. Syst. Evol. Microbiol.">
        <title>The Global Catalogue of Microorganisms (GCM) 10K type strain sequencing project: providing services to taxonomists for standard genome sequencing and annotation.</title>
        <authorList>
            <consortium name="The Broad Institute Genomics Platform"/>
            <consortium name="The Broad Institute Genome Sequencing Center for Infectious Disease"/>
            <person name="Wu L."/>
            <person name="Ma J."/>
        </authorList>
    </citation>
    <scope>NUCLEOTIDE SEQUENCE [LARGE SCALE GENOMIC DNA]</scope>
    <source>
        <strain evidence="11">JCM 30846</strain>
    </source>
</reference>
<feature type="transmembrane region" description="Helical" evidence="7">
    <location>
        <begin position="97"/>
        <end position="122"/>
    </location>
</feature>
<feature type="transmembrane region" description="Helical" evidence="7">
    <location>
        <begin position="31"/>
        <end position="50"/>
    </location>
</feature>
<feature type="region of interest" description="Disordered" evidence="8">
    <location>
        <begin position="298"/>
        <end position="317"/>
    </location>
</feature>
<feature type="transmembrane region" description="Helical" evidence="7">
    <location>
        <begin position="143"/>
        <end position="168"/>
    </location>
</feature>
<evidence type="ECO:0000313" key="11">
    <source>
        <dbReference type="Proteomes" id="UP001499884"/>
    </source>
</evidence>
<dbReference type="PROSITE" id="PS50928">
    <property type="entry name" value="ABC_TM1"/>
    <property type="match status" value="1"/>
</dbReference>
<dbReference type="RefSeq" id="WP_345647301.1">
    <property type="nucleotide sequence ID" value="NZ_BAABEP010000020.1"/>
</dbReference>
<evidence type="ECO:0000256" key="5">
    <source>
        <dbReference type="ARBA" id="ARBA00022989"/>
    </source>
</evidence>
<dbReference type="InterPro" id="IPR000515">
    <property type="entry name" value="MetI-like"/>
</dbReference>
<feature type="transmembrane region" description="Helical" evidence="7">
    <location>
        <begin position="216"/>
        <end position="241"/>
    </location>
</feature>
<evidence type="ECO:0000313" key="10">
    <source>
        <dbReference type="EMBL" id="GAA3732673.1"/>
    </source>
</evidence>
<keyword evidence="6 7" id="KW-0472">Membrane</keyword>
<dbReference type="InterPro" id="IPR035906">
    <property type="entry name" value="MetI-like_sf"/>
</dbReference>
<keyword evidence="2 7" id="KW-0813">Transport</keyword>
<comment type="caution">
    <text evidence="10">The sequence shown here is derived from an EMBL/GenBank/DDBJ whole genome shotgun (WGS) entry which is preliminary data.</text>
</comment>
<evidence type="ECO:0000259" key="9">
    <source>
        <dbReference type="PROSITE" id="PS50928"/>
    </source>
</evidence>
<evidence type="ECO:0000256" key="6">
    <source>
        <dbReference type="ARBA" id="ARBA00023136"/>
    </source>
</evidence>
<evidence type="ECO:0000256" key="8">
    <source>
        <dbReference type="SAM" id="MobiDB-lite"/>
    </source>
</evidence>
<keyword evidence="11" id="KW-1185">Reference proteome</keyword>
<dbReference type="Gene3D" id="1.10.3720.10">
    <property type="entry name" value="MetI-like"/>
    <property type="match status" value="1"/>
</dbReference>
<dbReference type="PANTHER" id="PTHR43386">
    <property type="entry name" value="OLIGOPEPTIDE TRANSPORT SYSTEM PERMEASE PROTEIN APPC"/>
    <property type="match status" value="1"/>
</dbReference>
<evidence type="ECO:0000256" key="4">
    <source>
        <dbReference type="ARBA" id="ARBA00022692"/>
    </source>
</evidence>
<dbReference type="PANTHER" id="PTHR43386:SF1">
    <property type="entry name" value="D,D-DIPEPTIDE TRANSPORT SYSTEM PERMEASE PROTEIN DDPC-RELATED"/>
    <property type="match status" value="1"/>
</dbReference>
<sequence>MSGATATPGAAPVAPLPAAEPRVRRTRRRGLLPATVVVLYVLVALCAPLISPYDPDHADLVARLSEPFTAAHGHYHLLGTDALGRDVLSRVLYGSRVSIAVAAATVLVSGAFGVLLGVLAGWYRGWVGVVVMRIADIALSVPFFLLAILVVAVLGPSLVNVVVCLALVRWPRYTRIAYASVLETRERGFVRGAVAVGAPGRWIVTRHVLPEVLPLAVVVATLELGLMVVFEASLSFIGLGVRPPTASWGSMLSDGQQYVATAWWLVTFPGLALFGLVLAVNLLGDTVRDRLDPTRRVPRRAFRRGGPGRRGRAPGWLRTAARTASGPAGHDPGAPGSARHGAGAGGPVGHDSTAGHGSGAAAPPDTAQEA</sequence>
<comment type="subcellular location">
    <subcellularLocation>
        <location evidence="1 7">Cell membrane</location>
        <topology evidence="1 7">Multi-pass membrane protein</topology>
    </subcellularLocation>
</comment>
<feature type="transmembrane region" description="Helical" evidence="7">
    <location>
        <begin position="261"/>
        <end position="283"/>
    </location>
</feature>
<accession>A0ABP7F8T7</accession>
<feature type="region of interest" description="Disordered" evidence="8">
    <location>
        <begin position="322"/>
        <end position="370"/>
    </location>
</feature>
<evidence type="ECO:0000256" key="7">
    <source>
        <dbReference type="RuleBase" id="RU363032"/>
    </source>
</evidence>
<keyword evidence="5 7" id="KW-1133">Transmembrane helix</keyword>
<evidence type="ECO:0000256" key="3">
    <source>
        <dbReference type="ARBA" id="ARBA00022475"/>
    </source>
</evidence>
<keyword evidence="3" id="KW-1003">Cell membrane</keyword>
<gene>
    <name evidence="10" type="ORF">GCM10023082_32650</name>
</gene>
<organism evidence="10 11">
    <name type="scientific">Streptomyces tremellae</name>
    <dbReference type="NCBI Taxonomy" id="1124239"/>
    <lineage>
        <taxon>Bacteria</taxon>
        <taxon>Bacillati</taxon>
        <taxon>Actinomycetota</taxon>
        <taxon>Actinomycetes</taxon>
        <taxon>Kitasatosporales</taxon>
        <taxon>Streptomycetaceae</taxon>
        <taxon>Streptomyces</taxon>
    </lineage>
</organism>
<feature type="domain" description="ABC transmembrane type-1" evidence="9">
    <location>
        <begin position="95"/>
        <end position="284"/>
    </location>
</feature>
<evidence type="ECO:0000256" key="1">
    <source>
        <dbReference type="ARBA" id="ARBA00004651"/>
    </source>
</evidence>
<evidence type="ECO:0000256" key="2">
    <source>
        <dbReference type="ARBA" id="ARBA00022448"/>
    </source>
</evidence>
<protein>
    <recommendedName>
        <fullName evidence="9">ABC transmembrane type-1 domain-containing protein</fullName>
    </recommendedName>
</protein>
<name>A0ABP7F8T7_9ACTN</name>
<comment type="similarity">
    <text evidence="7">Belongs to the binding-protein-dependent transport system permease family.</text>
</comment>
<proteinExistence type="inferred from homology"/>
<feature type="compositionally biased region" description="Basic residues" evidence="8">
    <location>
        <begin position="298"/>
        <end position="312"/>
    </location>
</feature>
<dbReference type="Proteomes" id="UP001499884">
    <property type="component" value="Unassembled WGS sequence"/>
</dbReference>
<dbReference type="Pfam" id="PF00528">
    <property type="entry name" value="BPD_transp_1"/>
    <property type="match status" value="1"/>
</dbReference>
<keyword evidence="4 7" id="KW-0812">Transmembrane</keyword>
<dbReference type="InterPro" id="IPR050366">
    <property type="entry name" value="BP-dependent_transpt_permease"/>
</dbReference>
<dbReference type="CDD" id="cd06261">
    <property type="entry name" value="TM_PBP2"/>
    <property type="match status" value="1"/>
</dbReference>
<dbReference type="EMBL" id="BAABEP010000020">
    <property type="protein sequence ID" value="GAA3732673.1"/>
    <property type="molecule type" value="Genomic_DNA"/>
</dbReference>
<dbReference type="SUPFAM" id="SSF161098">
    <property type="entry name" value="MetI-like"/>
    <property type="match status" value="1"/>
</dbReference>